<protein>
    <submittedName>
        <fullName evidence="2">Uncharacterized protein</fullName>
    </submittedName>
</protein>
<sequence>MKVQNDNASVRGKKRKIDQILNSNERKKSSVKRIKFNYYFEPHVGLHKCEKCRKNQTQSPTKSQSNLPAACQIQRISEQPKSNDLSFSQCEDNWSNQGINLSFNRLNIPSQSALKDITCAKDLNCMSIQNRSSPNRSSSQLKTSQYKNVSKSRHKSMIPRLTNQIEHQQNSQIQKERENMPIIVENFKEDIDTQSQSNLLTLAKINLENHDNIKLPSQLELVPQAYSIIFDHQKDMDQLSQISVTKDLSVPINYNNSLDDQTVIQQSTIINQTLPMDDINEYQQQQQQQKIESNISKENLYGKLMSLFRDSHDNYMNRMNQLASWHFMQTNSRIDSIARQLEEAKYKNRIFKETIRRDYFK</sequence>
<name>A0A078A743_STYLE</name>
<keyword evidence="3" id="KW-1185">Reference proteome</keyword>
<dbReference type="EMBL" id="CCKQ01006742">
    <property type="protein sequence ID" value="CDW78059.1"/>
    <property type="molecule type" value="Genomic_DNA"/>
</dbReference>
<dbReference type="AlphaFoldDB" id="A0A078A743"/>
<dbReference type="InParanoid" id="A0A078A743"/>
<evidence type="ECO:0000256" key="1">
    <source>
        <dbReference type="SAM" id="MobiDB-lite"/>
    </source>
</evidence>
<accession>A0A078A743</accession>
<evidence type="ECO:0000313" key="2">
    <source>
        <dbReference type="EMBL" id="CDW78059.1"/>
    </source>
</evidence>
<proteinExistence type="predicted"/>
<reference evidence="2 3" key="1">
    <citation type="submission" date="2014-06" db="EMBL/GenBank/DDBJ databases">
        <authorList>
            <person name="Swart Estienne"/>
        </authorList>
    </citation>
    <scope>NUCLEOTIDE SEQUENCE [LARGE SCALE GENOMIC DNA]</scope>
    <source>
        <strain evidence="2 3">130c</strain>
    </source>
</reference>
<feature type="region of interest" description="Disordered" evidence="1">
    <location>
        <begin position="130"/>
        <end position="153"/>
    </location>
</feature>
<organism evidence="2 3">
    <name type="scientific">Stylonychia lemnae</name>
    <name type="common">Ciliate</name>
    <dbReference type="NCBI Taxonomy" id="5949"/>
    <lineage>
        <taxon>Eukaryota</taxon>
        <taxon>Sar</taxon>
        <taxon>Alveolata</taxon>
        <taxon>Ciliophora</taxon>
        <taxon>Intramacronucleata</taxon>
        <taxon>Spirotrichea</taxon>
        <taxon>Stichotrichia</taxon>
        <taxon>Sporadotrichida</taxon>
        <taxon>Oxytrichidae</taxon>
        <taxon>Stylonychinae</taxon>
        <taxon>Stylonychia</taxon>
    </lineage>
</organism>
<feature type="compositionally biased region" description="Low complexity" evidence="1">
    <location>
        <begin position="130"/>
        <end position="140"/>
    </location>
</feature>
<feature type="region of interest" description="Disordered" evidence="1">
    <location>
        <begin position="1"/>
        <end position="24"/>
    </location>
</feature>
<dbReference type="Proteomes" id="UP000039865">
    <property type="component" value="Unassembled WGS sequence"/>
</dbReference>
<evidence type="ECO:0000313" key="3">
    <source>
        <dbReference type="Proteomes" id="UP000039865"/>
    </source>
</evidence>
<gene>
    <name evidence="2" type="primary">Contig12897.g13756</name>
    <name evidence="2" type="ORF">STYLEM_7029</name>
</gene>